<dbReference type="Pfam" id="PF18297">
    <property type="entry name" value="NFACT-R_2"/>
    <property type="match status" value="1"/>
</dbReference>
<dbReference type="AlphaFoldDB" id="A0A6I6DDN5"/>
<protein>
    <submittedName>
        <fullName evidence="2">tRNA (5-methylaminomethyl-2-thiouridylate)-methyltransferase</fullName>
        <ecNumber evidence="2">2.1.1.61</ecNumber>
    </submittedName>
</protein>
<dbReference type="OrthoDB" id="9781887at2"/>
<gene>
    <name evidence="2" type="ORF">SYNTR_0724</name>
</gene>
<accession>A0A6I6DDN5</accession>
<keyword evidence="2" id="KW-0489">Methyltransferase</keyword>
<dbReference type="GO" id="GO:0032259">
    <property type="term" value="P:methylation"/>
    <property type="evidence" value="ECO:0007669"/>
    <property type="project" value="UniProtKB-KW"/>
</dbReference>
<keyword evidence="2" id="KW-0808">Transferase</keyword>
<dbReference type="InterPro" id="IPR059101">
    <property type="entry name" value="NFACT-R_2"/>
</dbReference>
<keyword evidence="3" id="KW-1185">Reference proteome</keyword>
<dbReference type="RefSeq" id="WP_156203228.1">
    <property type="nucleotide sequence ID" value="NZ_CP046457.1"/>
</dbReference>
<evidence type="ECO:0000313" key="3">
    <source>
        <dbReference type="Proteomes" id="UP000426444"/>
    </source>
</evidence>
<dbReference type="GO" id="GO:0004808">
    <property type="term" value="F:tRNA (5-methylaminomethyl-2-thiouridylate)(34)-methyltransferase activity"/>
    <property type="evidence" value="ECO:0007669"/>
    <property type="project" value="UniProtKB-EC"/>
</dbReference>
<dbReference type="Gene3D" id="3.40.50.620">
    <property type="entry name" value="HUPs"/>
    <property type="match status" value="1"/>
</dbReference>
<sequence length="327" mass="36428">MKAISLFSGGLDSQLAAKIIKDLEIEIIAINFKSPFFGATEETIQAAKDLGIKLLTPDISEEYMDVVKKPIYGYGKNFNPCIDCHAFMFKKAGDLMLDLEASFLITGEVLGQRPMSQNKSALQTVEKLSGYKGYILRPLSAKLLPITIPEENGWVDREQLLDISGRSRTRQMALAEEYGIVDYPSPAGGCLLTDENFSRRLKKTLEITPDHGAKGLEILKIGRHFYIGDYNLLVIGRNHSENESLKNIAFSTDYLLKVADRPGPLAILRKMNTMTDEDIYYAGQIVARYSDAKNETTANIRIFNTENAEGNIINVQPLKPEETPALV</sequence>
<dbReference type="EMBL" id="CP046457">
    <property type="protein sequence ID" value="QGT99317.1"/>
    <property type="molecule type" value="Genomic_DNA"/>
</dbReference>
<organism evidence="2 3">
    <name type="scientific">Candidatus Syntrophocurvum alkaliphilum</name>
    <dbReference type="NCBI Taxonomy" id="2293317"/>
    <lineage>
        <taxon>Bacteria</taxon>
        <taxon>Bacillati</taxon>
        <taxon>Bacillota</taxon>
        <taxon>Clostridia</taxon>
        <taxon>Eubacteriales</taxon>
        <taxon>Syntrophomonadaceae</taxon>
        <taxon>Candidatus Syntrophocurvum</taxon>
    </lineage>
</organism>
<dbReference type="Pfam" id="PF03054">
    <property type="entry name" value="tRNA_Me_trans"/>
    <property type="match status" value="1"/>
</dbReference>
<dbReference type="EC" id="2.1.1.61" evidence="2"/>
<evidence type="ECO:0000259" key="1">
    <source>
        <dbReference type="Pfam" id="PF18297"/>
    </source>
</evidence>
<dbReference type="PANTHER" id="PTHR11933">
    <property type="entry name" value="TRNA 5-METHYLAMINOMETHYL-2-THIOURIDYLATE -METHYLTRANSFERASE"/>
    <property type="match status" value="1"/>
</dbReference>
<dbReference type="PANTHER" id="PTHR11933:SF6">
    <property type="entry name" value="THIL AANH DOMAIN-CONTAINING PROTEIN"/>
    <property type="match status" value="1"/>
</dbReference>
<dbReference type="SUPFAM" id="SSF52402">
    <property type="entry name" value="Adenine nucleotide alpha hydrolases-like"/>
    <property type="match status" value="1"/>
</dbReference>
<proteinExistence type="predicted"/>
<dbReference type="Proteomes" id="UP000426444">
    <property type="component" value="Chromosome"/>
</dbReference>
<dbReference type="KEGG" id="salq:SYNTR_0724"/>
<name>A0A6I6DDN5_9FIRM</name>
<evidence type="ECO:0000313" key="2">
    <source>
        <dbReference type="EMBL" id="QGT99317.1"/>
    </source>
</evidence>
<feature type="domain" description="NFACT protein RNA binding" evidence="1">
    <location>
        <begin position="222"/>
        <end position="323"/>
    </location>
</feature>
<reference evidence="3" key="1">
    <citation type="journal article" date="2019" name="Microbiology">
        <title>Complete Genome Sequence of an Uncultured Bacterium of the Candidate Phylum Bipolaricaulota.</title>
        <authorList>
            <person name="Kadnikov V.V."/>
            <person name="Mardanov A.V."/>
            <person name="Beletsky A.V."/>
            <person name="Frank Y.A."/>
            <person name="Karnachuk O.V."/>
            <person name="Ravin N.V."/>
        </authorList>
    </citation>
    <scope>NUCLEOTIDE SEQUENCE [LARGE SCALE GENOMIC DNA]</scope>
</reference>
<dbReference type="InterPro" id="IPR014729">
    <property type="entry name" value="Rossmann-like_a/b/a_fold"/>
</dbReference>